<evidence type="ECO:0000313" key="3">
    <source>
        <dbReference type="Proteomes" id="UP000537326"/>
    </source>
</evidence>
<dbReference type="PANTHER" id="PTHR47129:SF1">
    <property type="entry name" value="NMRA-LIKE DOMAIN-CONTAINING PROTEIN"/>
    <property type="match status" value="1"/>
</dbReference>
<accession>A0A7Y9YAQ0</accession>
<name>A0A7Y9YAQ0_9ACTN</name>
<dbReference type="Pfam" id="PF05368">
    <property type="entry name" value="NmrA"/>
    <property type="match status" value="1"/>
</dbReference>
<dbReference type="Gene3D" id="3.40.50.720">
    <property type="entry name" value="NAD(P)-binding Rossmann-like Domain"/>
    <property type="match status" value="1"/>
</dbReference>
<dbReference type="SUPFAM" id="SSF51735">
    <property type="entry name" value="NAD(P)-binding Rossmann-fold domains"/>
    <property type="match status" value="1"/>
</dbReference>
<feature type="domain" description="NmrA-like" evidence="1">
    <location>
        <begin position="4"/>
        <end position="227"/>
    </location>
</feature>
<comment type="caution">
    <text evidence="2">The sequence shown here is derived from an EMBL/GenBank/DDBJ whole genome shotgun (WGS) entry which is preliminary data.</text>
</comment>
<sequence>MEHQRTIAITGVTGALGGEVVRLLAGADLRLDLRLLARDPARAPAVDTDVRRCDYGDAASGVEALRGVHTLLMVSASESADRRAQHRTFVEAAAEAGVRRIVYTSFAGAAEDATFTLGRDHHDTEQAIRATSMEHTFLRDNFYLDVLPLFADDEGVVRGPAGAGRVAAVARADVAAAAAAVLRDPGAHAGATYELTGPEALTMSEVAERAGRVLGRSLRFEDETREEAWASRRAAYPDAPDWQLEAWVSTYTAIADGSCAGVTGAVEQLTGRPARTLEETLEETRRA</sequence>
<reference evidence="2 3" key="1">
    <citation type="submission" date="2020-07" db="EMBL/GenBank/DDBJ databases">
        <title>Sequencing the genomes of 1000 actinobacteria strains.</title>
        <authorList>
            <person name="Klenk H.-P."/>
        </authorList>
    </citation>
    <scope>NUCLEOTIDE SEQUENCE [LARGE SCALE GENOMIC DNA]</scope>
    <source>
        <strain evidence="2 3">DSM 18248</strain>
    </source>
</reference>
<organism evidence="2 3">
    <name type="scientific">Nocardioides marinus</name>
    <dbReference type="NCBI Taxonomy" id="374514"/>
    <lineage>
        <taxon>Bacteria</taxon>
        <taxon>Bacillati</taxon>
        <taxon>Actinomycetota</taxon>
        <taxon>Actinomycetes</taxon>
        <taxon>Propionibacteriales</taxon>
        <taxon>Nocardioidaceae</taxon>
        <taxon>Nocardioides</taxon>
    </lineage>
</organism>
<proteinExistence type="predicted"/>
<keyword evidence="3" id="KW-1185">Reference proteome</keyword>
<dbReference type="Gene3D" id="3.90.25.10">
    <property type="entry name" value="UDP-galactose 4-epimerase, domain 1"/>
    <property type="match status" value="1"/>
</dbReference>
<evidence type="ECO:0000313" key="2">
    <source>
        <dbReference type="EMBL" id="NYI08706.1"/>
    </source>
</evidence>
<dbReference type="RefSeq" id="WP_179529783.1">
    <property type="nucleotide sequence ID" value="NZ_BAAAPP010000002.1"/>
</dbReference>
<dbReference type="InterPro" id="IPR036291">
    <property type="entry name" value="NAD(P)-bd_dom_sf"/>
</dbReference>
<gene>
    <name evidence="2" type="ORF">BKA05_000221</name>
</gene>
<dbReference type="AlphaFoldDB" id="A0A7Y9YAQ0"/>
<dbReference type="InterPro" id="IPR008030">
    <property type="entry name" value="NmrA-like"/>
</dbReference>
<dbReference type="EMBL" id="JACBZI010000001">
    <property type="protein sequence ID" value="NYI08706.1"/>
    <property type="molecule type" value="Genomic_DNA"/>
</dbReference>
<dbReference type="Proteomes" id="UP000537326">
    <property type="component" value="Unassembled WGS sequence"/>
</dbReference>
<protein>
    <submittedName>
        <fullName evidence="2">Uncharacterized protein YbjT (DUF2867 family)</fullName>
    </submittedName>
</protein>
<dbReference type="InterPro" id="IPR052718">
    <property type="entry name" value="NmrA-type_oxidoreductase"/>
</dbReference>
<dbReference type="PANTHER" id="PTHR47129">
    <property type="entry name" value="QUINONE OXIDOREDUCTASE 2"/>
    <property type="match status" value="1"/>
</dbReference>
<evidence type="ECO:0000259" key="1">
    <source>
        <dbReference type="Pfam" id="PF05368"/>
    </source>
</evidence>